<evidence type="ECO:0000313" key="4">
    <source>
        <dbReference type="EMBL" id="MBB5997793.1"/>
    </source>
</evidence>
<organism evidence="4 5">
    <name type="scientific">Streptomonospora salina</name>
    <dbReference type="NCBI Taxonomy" id="104205"/>
    <lineage>
        <taxon>Bacteria</taxon>
        <taxon>Bacillati</taxon>
        <taxon>Actinomycetota</taxon>
        <taxon>Actinomycetes</taxon>
        <taxon>Streptosporangiales</taxon>
        <taxon>Nocardiopsidaceae</taxon>
        <taxon>Streptomonospora</taxon>
    </lineage>
</organism>
<dbReference type="InterPro" id="IPR001453">
    <property type="entry name" value="MoaB/Mog_dom"/>
</dbReference>
<accession>A0A841E9N9</accession>
<evidence type="ECO:0000259" key="3">
    <source>
        <dbReference type="SMART" id="SM00852"/>
    </source>
</evidence>
<reference evidence="4 5" key="1">
    <citation type="submission" date="2020-08" db="EMBL/GenBank/DDBJ databases">
        <title>Sequencing the genomes of 1000 actinobacteria strains.</title>
        <authorList>
            <person name="Klenk H.-P."/>
        </authorList>
    </citation>
    <scope>NUCLEOTIDE SEQUENCE [LARGE SCALE GENOMIC DNA]</scope>
    <source>
        <strain evidence="4 5">DSM 44593</strain>
    </source>
</reference>
<evidence type="ECO:0000256" key="2">
    <source>
        <dbReference type="ARBA" id="ARBA00023150"/>
    </source>
</evidence>
<dbReference type="PANTHER" id="PTHR43764:SF1">
    <property type="entry name" value="MOLYBDOPTERIN MOLYBDOTRANSFERASE"/>
    <property type="match status" value="1"/>
</dbReference>
<evidence type="ECO:0000256" key="1">
    <source>
        <dbReference type="ARBA" id="ARBA00005046"/>
    </source>
</evidence>
<dbReference type="Proteomes" id="UP000578077">
    <property type="component" value="Unassembled WGS sequence"/>
</dbReference>
<dbReference type="InterPro" id="IPR051920">
    <property type="entry name" value="MPT_Adenylyltrnsfr/MoaC-Rel"/>
</dbReference>
<name>A0A841E9N9_9ACTN</name>
<dbReference type="PANTHER" id="PTHR43764">
    <property type="entry name" value="MOLYBDENUM COFACTOR BIOSYNTHESIS"/>
    <property type="match status" value="1"/>
</dbReference>
<keyword evidence="2" id="KW-0501">Molybdenum cofactor biosynthesis</keyword>
<proteinExistence type="predicted"/>
<dbReference type="InterPro" id="IPR036425">
    <property type="entry name" value="MoaB/Mog-like_dom_sf"/>
</dbReference>
<dbReference type="GO" id="GO:0006777">
    <property type="term" value="P:Mo-molybdopterin cofactor biosynthetic process"/>
    <property type="evidence" value="ECO:0007669"/>
    <property type="project" value="UniProtKB-KW"/>
</dbReference>
<dbReference type="SUPFAM" id="SSF53218">
    <property type="entry name" value="Molybdenum cofactor biosynthesis proteins"/>
    <property type="match status" value="1"/>
</dbReference>
<protein>
    <submittedName>
        <fullName evidence="4">Molybdenum cofactor synthesis domain-containing protein</fullName>
    </submittedName>
</protein>
<dbReference type="Gene3D" id="3.40.980.10">
    <property type="entry name" value="MoaB/Mog-like domain"/>
    <property type="match status" value="1"/>
</dbReference>
<gene>
    <name evidence="4" type="ORF">HNR25_001544</name>
</gene>
<dbReference type="SMART" id="SM00852">
    <property type="entry name" value="MoCF_biosynth"/>
    <property type="match status" value="1"/>
</dbReference>
<dbReference type="AlphaFoldDB" id="A0A841E9N9"/>
<sequence length="184" mass="18201">MSGGYTDDAGGDGAAGPRYRVAAITASNRAAAGVYADRSGAVLREELARLDGVAVEGPWVVADGPPVADALLRALHAGCDAAVTTGGTGLNPTDATPEATRPLLAYEIPGVAEALRDAGRNKGIASAVLSRGIAGVAERGGRRMLVVNLPGSSGGVRDGMGVLGPILGHAVDQMRGGDHPASAG</sequence>
<dbReference type="EMBL" id="JACHLY010000001">
    <property type="protein sequence ID" value="MBB5997793.1"/>
    <property type="molecule type" value="Genomic_DNA"/>
</dbReference>
<dbReference type="Pfam" id="PF00994">
    <property type="entry name" value="MoCF_biosynth"/>
    <property type="match status" value="1"/>
</dbReference>
<keyword evidence="5" id="KW-1185">Reference proteome</keyword>
<feature type="domain" description="MoaB/Mog" evidence="3">
    <location>
        <begin position="22"/>
        <end position="170"/>
    </location>
</feature>
<evidence type="ECO:0000313" key="5">
    <source>
        <dbReference type="Proteomes" id="UP000578077"/>
    </source>
</evidence>
<comment type="pathway">
    <text evidence="1">Cofactor biosynthesis; molybdopterin biosynthesis.</text>
</comment>
<comment type="caution">
    <text evidence="4">The sequence shown here is derived from an EMBL/GenBank/DDBJ whole genome shotgun (WGS) entry which is preliminary data.</text>
</comment>
<dbReference type="RefSeq" id="WP_376767483.1">
    <property type="nucleotide sequence ID" value="NZ_BAABKT010000005.1"/>
</dbReference>
<dbReference type="CDD" id="cd00886">
    <property type="entry name" value="MogA_MoaB"/>
    <property type="match status" value="1"/>
</dbReference>